<protein>
    <submittedName>
        <fullName evidence="3">DUF4431 domain-containing protein</fullName>
    </submittedName>
</protein>
<gene>
    <name evidence="3" type="ORF">K9B37_14510</name>
</gene>
<comment type="caution">
    <text evidence="3">The sequence shown here is derived from an EMBL/GenBank/DDBJ whole genome shotgun (WGS) entry which is preliminary data.</text>
</comment>
<dbReference type="InterPro" id="IPR027826">
    <property type="entry name" value="DUF4431"/>
</dbReference>
<proteinExistence type="predicted"/>
<organism evidence="3 4">
    <name type="scientific">Microvirga puerhi</name>
    <dbReference type="NCBI Taxonomy" id="2876078"/>
    <lineage>
        <taxon>Bacteria</taxon>
        <taxon>Pseudomonadati</taxon>
        <taxon>Pseudomonadota</taxon>
        <taxon>Alphaproteobacteria</taxon>
        <taxon>Hyphomicrobiales</taxon>
        <taxon>Methylobacteriaceae</taxon>
        <taxon>Microvirga</taxon>
    </lineage>
</organism>
<keyword evidence="4" id="KW-1185">Reference proteome</keyword>
<evidence type="ECO:0000256" key="1">
    <source>
        <dbReference type="SAM" id="SignalP"/>
    </source>
</evidence>
<evidence type="ECO:0000259" key="2">
    <source>
        <dbReference type="Pfam" id="PF14485"/>
    </source>
</evidence>
<accession>A0ABS7VPJ6</accession>
<dbReference type="EMBL" id="JAIRBM010000010">
    <property type="protein sequence ID" value="MBZ6077488.1"/>
    <property type="molecule type" value="Genomic_DNA"/>
</dbReference>
<dbReference type="Proteomes" id="UP000704176">
    <property type="component" value="Unassembled WGS sequence"/>
</dbReference>
<dbReference type="Pfam" id="PF14485">
    <property type="entry name" value="DUF4431"/>
    <property type="match status" value="1"/>
</dbReference>
<feature type="signal peptide" evidence="1">
    <location>
        <begin position="1"/>
        <end position="30"/>
    </location>
</feature>
<name>A0ABS7VPJ6_9HYPH</name>
<feature type="chain" id="PRO_5046977581" evidence="1">
    <location>
        <begin position="31"/>
        <end position="147"/>
    </location>
</feature>
<evidence type="ECO:0000313" key="3">
    <source>
        <dbReference type="EMBL" id="MBZ6077488.1"/>
    </source>
</evidence>
<reference evidence="3 4" key="1">
    <citation type="submission" date="2021-09" db="EMBL/GenBank/DDBJ databases">
        <title>The complete genome sequence of a new microorganism.</title>
        <authorList>
            <person name="Zi Z."/>
        </authorList>
    </citation>
    <scope>NUCLEOTIDE SEQUENCE [LARGE SCALE GENOMIC DNA]</scope>
    <source>
        <strain evidence="3 4">WGZ8</strain>
    </source>
</reference>
<evidence type="ECO:0000313" key="4">
    <source>
        <dbReference type="Proteomes" id="UP000704176"/>
    </source>
</evidence>
<dbReference type="RefSeq" id="WP_224313948.1">
    <property type="nucleotide sequence ID" value="NZ_JAIRBM010000010.1"/>
</dbReference>
<sequence length="147" mass="15513">MRVDRAGTVVRIVLASLLTGVAGASSKALAGECLAYDSPVTLEGTLTIKTFPGRPNYQSVEEGDEPETVLLLQLKKPICLIATADGLGDAAQGVRKVQLALHGNGQFAEMKRLLGKAVRLSGLLFGAISGHHHTPALMERVTLVRSN</sequence>
<feature type="domain" description="DUF4431" evidence="2">
    <location>
        <begin position="96"/>
        <end position="141"/>
    </location>
</feature>
<keyword evidence="1" id="KW-0732">Signal</keyword>